<sequence length="169" mass="19804">MKIIHASIEHLSALQQISSETYRQHFSEIWTEQGIQQFIQQQYSLENIQKSLEHPDHIWLLLQDDQQKILGYAKLILNTFQPNLGIHAAELEKIYVLEQALGQNIAAKLMQSVIEIAQNNAQQFIYLEVLKNNLRAQKFYQKFGFEEKLEIPFSTDLYEIGMLIMLKKL</sequence>
<keyword evidence="2" id="KW-0012">Acyltransferase</keyword>
<proteinExistence type="predicted"/>
<dbReference type="PANTHER" id="PTHR43877">
    <property type="entry name" value="AMINOALKYLPHOSPHONATE N-ACETYLTRANSFERASE-RELATED-RELATED"/>
    <property type="match status" value="1"/>
</dbReference>
<dbReference type="GO" id="GO:0016747">
    <property type="term" value="F:acyltransferase activity, transferring groups other than amino-acyl groups"/>
    <property type="evidence" value="ECO:0007669"/>
    <property type="project" value="InterPro"/>
</dbReference>
<dbReference type="InterPro" id="IPR016181">
    <property type="entry name" value="Acyl_CoA_acyltransferase"/>
</dbReference>
<dbReference type="Gene3D" id="3.40.630.30">
    <property type="match status" value="1"/>
</dbReference>
<evidence type="ECO:0000313" key="4">
    <source>
        <dbReference type="EMBL" id="MDQ9073445.1"/>
    </source>
</evidence>
<dbReference type="Pfam" id="PF00583">
    <property type="entry name" value="Acetyltransf_1"/>
    <property type="match status" value="1"/>
</dbReference>
<evidence type="ECO:0000313" key="5">
    <source>
        <dbReference type="Proteomes" id="UP001243195"/>
    </source>
</evidence>
<dbReference type="InterPro" id="IPR050832">
    <property type="entry name" value="Bact_Acetyltransf"/>
</dbReference>
<dbReference type="RefSeq" id="WP_308957385.1">
    <property type="nucleotide sequence ID" value="NZ_JAVICY010000047.1"/>
</dbReference>
<comment type="caution">
    <text evidence="4">The sequence shown here is derived from an EMBL/GenBank/DDBJ whole genome shotgun (WGS) entry which is preliminary data.</text>
</comment>
<organism evidence="4 5">
    <name type="scientific">Acinetobacter gerneri</name>
    <dbReference type="NCBI Taxonomy" id="202952"/>
    <lineage>
        <taxon>Bacteria</taxon>
        <taxon>Pseudomonadati</taxon>
        <taxon>Pseudomonadota</taxon>
        <taxon>Gammaproteobacteria</taxon>
        <taxon>Moraxellales</taxon>
        <taxon>Moraxellaceae</taxon>
        <taxon>Acinetobacter</taxon>
    </lineage>
</organism>
<evidence type="ECO:0000256" key="2">
    <source>
        <dbReference type="ARBA" id="ARBA00023315"/>
    </source>
</evidence>
<dbReference type="PROSITE" id="PS51186">
    <property type="entry name" value="GNAT"/>
    <property type="match status" value="1"/>
</dbReference>
<gene>
    <name evidence="4" type="ORF">RFH51_18535</name>
</gene>
<reference evidence="4" key="1">
    <citation type="submission" date="2023-08" db="EMBL/GenBank/DDBJ databases">
        <title>Emergence of clinically-relevant ST2 carbapenem-resistant Acinetobacter baumannii strains in hospital sewages in Zhejiang, East of China.</title>
        <authorList>
            <person name="Kaichao C."/>
            <person name="Zhang R."/>
        </authorList>
    </citation>
    <scope>NUCLEOTIDE SEQUENCE</scope>
    <source>
        <strain evidence="4">M-SY-60</strain>
    </source>
</reference>
<evidence type="ECO:0000256" key="1">
    <source>
        <dbReference type="ARBA" id="ARBA00022679"/>
    </source>
</evidence>
<dbReference type="CDD" id="cd04301">
    <property type="entry name" value="NAT_SF"/>
    <property type="match status" value="1"/>
</dbReference>
<accession>A0AAW8JQI6</accession>
<dbReference type="Proteomes" id="UP001243195">
    <property type="component" value="Unassembled WGS sequence"/>
</dbReference>
<dbReference type="PANTHER" id="PTHR43877:SF2">
    <property type="entry name" value="AMINOALKYLPHOSPHONATE N-ACETYLTRANSFERASE-RELATED"/>
    <property type="match status" value="1"/>
</dbReference>
<name>A0AAW8JQI6_9GAMM</name>
<dbReference type="InterPro" id="IPR000182">
    <property type="entry name" value="GNAT_dom"/>
</dbReference>
<dbReference type="AlphaFoldDB" id="A0AAW8JQI6"/>
<dbReference type="SUPFAM" id="SSF55729">
    <property type="entry name" value="Acyl-CoA N-acyltransferases (Nat)"/>
    <property type="match status" value="1"/>
</dbReference>
<evidence type="ECO:0000259" key="3">
    <source>
        <dbReference type="PROSITE" id="PS51186"/>
    </source>
</evidence>
<keyword evidence="1" id="KW-0808">Transferase</keyword>
<feature type="domain" description="N-acetyltransferase" evidence="3">
    <location>
        <begin position="1"/>
        <end position="169"/>
    </location>
</feature>
<protein>
    <submittedName>
        <fullName evidence="4">GNAT family N-acetyltransferase</fullName>
    </submittedName>
</protein>
<dbReference type="EMBL" id="JAVIDA010000045">
    <property type="protein sequence ID" value="MDQ9073445.1"/>
    <property type="molecule type" value="Genomic_DNA"/>
</dbReference>